<comment type="caution">
    <text evidence="1">The sequence shown here is derived from an EMBL/GenBank/DDBJ whole genome shotgun (WGS) entry which is preliminary data.</text>
</comment>
<evidence type="ECO:0008006" key="3">
    <source>
        <dbReference type="Google" id="ProtNLM"/>
    </source>
</evidence>
<protein>
    <recommendedName>
        <fullName evidence="3">ABM domain-containing protein</fullName>
    </recommendedName>
</protein>
<proteinExistence type="predicted"/>
<accession>A0A7K1UXG5</accession>
<reference evidence="1 2" key="1">
    <citation type="submission" date="2019-12" db="EMBL/GenBank/DDBJ databases">
        <title>Nocardia sp. nov. ET3-3 isolated from soil.</title>
        <authorList>
            <person name="Kanchanasin P."/>
            <person name="Tanasupawat S."/>
            <person name="Yuki M."/>
            <person name="Kudo T."/>
        </authorList>
    </citation>
    <scope>NUCLEOTIDE SEQUENCE [LARGE SCALE GENOMIC DNA]</scope>
    <source>
        <strain evidence="1 2">ET3-3</strain>
    </source>
</reference>
<dbReference type="EMBL" id="WRPP01000002">
    <property type="protein sequence ID" value="MVU78588.1"/>
    <property type="molecule type" value="Genomic_DNA"/>
</dbReference>
<evidence type="ECO:0000313" key="2">
    <source>
        <dbReference type="Proteomes" id="UP000466794"/>
    </source>
</evidence>
<dbReference type="AlphaFoldDB" id="A0A7K1UXG5"/>
<sequence length="113" mass="12044">MEPTAAGSLPSSAVIHVARGSFDPSRFGEVDALAVKQADYLVPAIGALPGLLHWYTAVSPVGSIVNISIWDTGEHAEQMYTLKEMAEIARGEFTALGALTFAPIVDYPIVWSI</sequence>
<name>A0A7K1UXG5_9NOCA</name>
<organism evidence="1 2">
    <name type="scientific">Nocardia terrae</name>
    <dbReference type="NCBI Taxonomy" id="2675851"/>
    <lineage>
        <taxon>Bacteria</taxon>
        <taxon>Bacillati</taxon>
        <taxon>Actinomycetota</taxon>
        <taxon>Actinomycetes</taxon>
        <taxon>Mycobacteriales</taxon>
        <taxon>Nocardiaceae</taxon>
        <taxon>Nocardia</taxon>
    </lineage>
</organism>
<keyword evidence="2" id="KW-1185">Reference proteome</keyword>
<gene>
    <name evidence="1" type="ORF">GPX89_15190</name>
</gene>
<dbReference type="Proteomes" id="UP000466794">
    <property type="component" value="Unassembled WGS sequence"/>
</dbReference>
<evidence type="ECO:0000313" key="1">
    <source>
        <dbReference type="EMBL" id="MVU78588.1"/>
    </source>
</evidence>